<accession>A0A0F9LK23</accession>
<name>A0A0F9LK23_9ZZZZ</name>
<evidence type="ECO:0000313" key="1">
    <source>
        <dbReference type="EMBL" id="KKM27800.1"/>
    </source>
</evidence>
<dbReference type="EMBL" id="LAZR01012254">
    <property type="protein sequence ID" value="KKM27800.1"/>
    <property type="molecule type" value="Genomic_DNA"/>
</dbReference>
<dbReference type="AlphaFoldDB" id="A0A0F9LK23"/>
<gene>
    <name evidence="1" type="ORF">LCGC14_1571030</name>
</gene>
<feature type="non-terminal residue" evidence="1">
    <location>
        <position position="1"/>
    </location>
</feature>
<protein>
    <submittedName>
        <fullName evidence="1">Uncharacterized protein</fullName>
    </submittedName>
</protein>
<comment type="caution">
    <text evidence="1">The sequence shown here is derived from an EMBL/GenBank/DDBJ whole genome shotgun (WGS) entry which is preliminary data.</text>
</comment>
<proteinExistence type="predicted"/>
<reference evidence="1" key="1">
    <citation type="journal article" date="2015" name="Nature">
        <title>Complex archaea that bridge the gap between prokaryotes and eukaryotes.</title>
        <authorList>
            <person name="Spang A."/>
            <person name="Saw J.H."/>
            <person name="Jorgensen S.L."/>
            <person name="Zaremba-Niedzwiedzka K."/>
            <person name="Martijn J."/>
            <person name="Lind A.E."/>
            <person name="van Eijk R."/>
            <person name="Schleper C."/>
            <person name="Guy L."/>
            <person name="Ettema T.J."/>
        </authorList>
    </citation>
    <scope>NUCLEOTIDE SEQUENCE</scope>
</reference>
<organism evidence="1">
    <name type="scientific">marine sediment metagenome</name>
    <dbReference type="NCBI Taxonomy" id="412755"/>
    <lineage>
        <taxon>unclassified sequences</taxon>
        <taxon>metagenomes</taxon>
        <taxon>ecological metagenomes</taxon>
    </lineage>
</organism>
<sequence>QLGVEDNPIAPLDNVSANLSLYIAFCKPDAQLVTPEVKISFPRQNRYPKHAQ</sequence>